<evidence type="ECO:0000259" key="4">
    <source>
        <dbReference type="Pfam" id="PF00440"/>
    </source>
</evidence>
<keyword evidence="3" id="KW-0804">Transcription</keyword>
<dbReference type="Proteomes" id="UP000193118">
    <property type="component" value="Unassembled WGS sequence"/>
</dbReference>
<dbReference type="STRING" id="194197.BWD09_06325"/>
<evidence type="ECO:0000256" key="3">
    <source>
        <dbReference type="ARBA" id="ARBA00023163"/>
    </source>
</evidence>
<keyword evidence="1" id="KW-0805">Transcription regulation</keyword>
<dbReference type="InterPro" id="IPR001647">
    <property type="entry name" value="HTH_TetR"/>
</dbReference>
<keyword evidence="6" id="KW-1185">Reference proteome</keyword>
<name>A0A1X3DBG8_9NEIS</name>
<dbReference type="SUPFAM" id="SSF46689">
    <property type="entry name" value="Homeodomain-like"/>
    <property type="match status" value="1"/>
</dbReference>
<sequence length="197" mass="21572">MRLYPQHGYRVSVRLLAAEAGLSPGMFHHLFDSKDAFVGELLRQKYGEGFERLILHIPAGAPVREKLRAALAFVAFFTRDNLPWVHRIFADSSSGAECVSAFIKNHGSRHVAVLTGLLAEGIENGELPPAALSQYFGFIMGGVIEPMIVASHLQSAGLAPPLIAAEFPYLISNEAVIQRIDWALCALFGNQHPQEKP</sequence>
<evidence type="ECO:0000256" key="1">
    <source>
        <dbReference type="ARBA" id="ARBA00023015"/>
    </source>
</evidence>
<dbReference type="SUPFAM" id="SSF48498">
    <property type="entry name" value="Tetracyclin repressor-like, C-terminal domain"/>
    <property type="match status" value="1"/>
</dbReference>
<comment type="caution">
    <text evidence="5">The sequence shown here is derived from an EMBL/GenBank/DDBJ whole genome shotgun (WGS) entry which is preliminary data.</text>
</comment>
<dbReference type="GO" id="GO:0003700">
    <property type="term" value="F:DNA-binding transcription factor activity"/>
    <property type="evidence" value="ECO:0007669"/>
    <property type="project" value="TreeGrafter"/>
</dbReference>
<gene>
    <name evidence="5" type="ORF">BWD09_06325</name>
</gene>
<dbReference type="InterPro" id="IPR050109">
    <property type="entry name" value="HTH-type_TetR-like_transc_reg"/>
</dbReference>
<organism evidence="5 6">
    <name type="scientific">Neisseria dentiae</name>
    <dbReference type="NCBI Taxonomy" id="194197"/>
    <lineage>
        <taxon>Bacteria</taxon>
        <taxon>Pseudomonadati</taxon>
        <taxon>Pseudomonadota</taxon>
        <taxon>Betaproteobacteria</taxon>
        <taxon>Neisseriales</taxon>
        <taxon>Neisseriaceae</taxon>
        <taxon>Neisseria</taxon>
    </lineage>
</organism>
<keyword evidence="2" id="KW-0238">DNA-binding</keyword>
<evidence type="ECO:0000256" key="2">
    <source>
        <dbReference type="ARBA" id="ARBA00023125"/>
    </source>
</evidence>
<dbReference type="PANTHER" id="PTHR30055:SF234">
    <property type="entry name" value="HTH-TYPE TRANSCRIPTIONAL REGULATOR BETI"/>
    <property type="match status" value="1"/>
</dbReference>
<accession>A0A1X3DBG8</accession>
<dbReference type="EMBL" id="MTBO01000012">
    <property type="protein sequence ID" value="OSI17082.1"/>
    <property type="molecule type" value="Genomic_DNA"/>
</dbReference>
<proteinExistence type="predicted"/>
<dbReference type="GO" id="GO:0000976">
    <property type="term" value="F:transcription cis-regulatory region binding"/>
    <property type="evidence" value="ECO:0007669"/>
    <property type="project" value="TreeGrafter"/>
</dbReference>
<dbReference type="PANTHER" id="PTHR30055">
    <property type="entry name" value="HTH-TYPE TRANSCRIPTIONAL REGULATOR RUTR"/>
    <property type="match status" value="1"/>
</dbReference>
<protein>
    <recommendedName>
        <fullName evidence="4">HTH tetR-type domain-containing protein</fullName>
    </recommendedName>
</protein>
<dbReference type="InterPro" id="IPR036271">
    <property type="entry name" value="Tet_transcr_reg_TetR-rel_C_sf"/>
</dbReference>
<dbReference type="Pfam" id="PF00440">
    <property type="entry name" value="TetR_N"/>
    <property type="match status" value="1"/>
</dbReference>
<evidence type="ECO:0000313" key="6">
    <source>
        <dbReference type="Proteomes" id="UP000193118"/>
    </source>
</evidence>
<reference evidence="6" key="1">
    <citation type="submission" date="2017-01" db="EMBL/GenBank/DDBJ databases">
        <authorList>
            <person name="Wolfgang W.J."/>
            <person name="Cole J."/>
            <person name="Wroblewski D."/>
            <person name="Mcginnis J."/>
            <person name="Musser K.A."/>
        </authorList>
    </citation>
    <scope>NUCLEOTIDE SEQUENCE [LARGE SCALE GENOMIC DNA]</scope>
    <source>
        <strain evidence="6">DSM 19151</strain>
    </source>
</reference>
<dbReference type="Gene3D" id="1.10.357.10">
    <property type="entry name" value="Tetracycline Repressor, domain 2"/>
    <property type="match status" value="1"/>
</dbReference>
<evidence type="ECO:0000313" key="5">
    <source>
        <dbReference type="EMBL" id="OSI17082.1"/>
    </source>
</evidence>
<dbReference type="AlphaFoldDB" id="A0A1X3DBG8"/>
<feature type="domain" description="HTH tetR-type" evidence="4">
    <location>
        <begin position="2"/>
        <end position="40"/>
    </location>
</feature>
<dbReference type="InterPro" id="IPR009057">
    <property type="entry name" value="Homeodomain-like_sf"/>
</dbReference>